<dbReference type="InterPro" id="IPR011009">
    <property type="entry name" value="Kinase-like_dom_sf"/>
</dbReference>
<dbReference type="Pfam" id="PF01636">
    <property type="entry name" value="APH"/>
    <property type="match status" value="1"/>
</dbReference>
<accession>A0A179I7D2</accession>
<name>A0A179I7D2_CORDF</name>
<comment type="caution">
    <text evidence="3">The sequence shown here is derived from an EMBL/GenBank/DDBJ whole genome shotgun (WGS) entry which is preliminary data.</text>
</comment>
<dbReference type="InterPro" id="IPR035994">
    <property type="entry name" value="Nucleoside_phosphorylase_sf"/>
</dbReference>
<evidence type="ECO:0000313" key="4">
    <source>
        <dbReference type="Proteomes" id="UP000243081"/>
    </source>
</evidence>
<feature type="region of interest" description="Disordered" evidence="1">
    <location>
        <begin position="173"/>
        <end position="215"/>
    </location>
</feature>
<dbReference type="AlphaFoldDB" id="A0A179I7D2"/>
<evidence type="ECO:0000259" key="2">
    <source>
        <dbReference type="Pfam" id="PF01636"/>
    </source>
</evidence>
<organism evidence="3 4">
    <name type="scientific">Cordyceps confragosa</name>
    <name type="common">Lecanicillium lecanii</name>
    <dbReference type="NCBI Taxonomy" id="2714763"/>
    <lineage>
        <taxon>Eukaryota</taxon>
        <taxon>Fungi</taxon>
        <taxon>Dikarya</taxon>
        <taxon>Ascomycota</taxon>
        <taxon>Pezizomycotina</taxon>
        <taxon>Sordariomycetes</taxon>
        <taxon>Hypocreomycetidae</taxon>
        <taxon>Hypocreales</taxon>
        <taxon>Cordycipitaceae</taxon>
        <taxon>Akanthomyces</taxon>
    </lineage>
</organism>
<sequence>MPNPQDYTVGLICALEMEHAAALAILDETYPLPIHHAPRDNNLYTLGNISTHNVVIATAPVGEGGTVPVAAVWRDMRHSFPNLRVALMLSVAPNDEHGMRAGDVLVSTLPSGHGNVPKHDKATKEWLLKETESSGQSFASLRAAVGELRNKHEINGHQLERSIQQTLQNWPQMQKGYSRPTIDHGAPSTSNLEHSHLDSEGNTSRTDDPSRPVSRHKRDEFDNLAIHYDFSAPAKPQVKNVQPSGEAAAKSANFCVETEAPELTDRLPCLLVRGICNCADSNTNEAWHGFAAMAAAAYAKDLLRQIPREMMESRPQVDLHHIGGFGLKSDFRQSELECMPCESLARRQSPVMHAADETPESLCGANESTSCRTASDYPASGSCSGLYESDPTLTSQTKRQSSDNGRRRDEAAQATQLDTIPIAARPVVHCQQSDIDTATSNINSHDTNAIISPVSLTTYGTSRLERERQRDAYINAIRKDDVLKLASSYNRDRKCIEFRKPENGSYHVCFFVEFPCDGQKWVVRFPICPVLYKPWQKLQSEVATMEYIQTKTTIPIPRVYGHGPGGDLDTKNATGLPYVILEYIVGQPFDPKRLLKAPYDVVQKFYAQLGDALSQLRAQEFEYAGSVVKDEESFVISSPRSVDLNSIQLQGRRRSVAPQATAIDFAMCHLDTLAQRLSLPTEEMEEDDAQHEIFALEDFKLRLFQLMEPDLNFEPFVLAHGDLRPSNILVSEDFTITGIIDWEWSTTVPRQFFMPPLWFGGNDVASPGDARYHFQYAILYQELLHAGAVSGACRKLALEWGPDLASSCRLFLPEALLHHHAFLDVYYRAIFPEFFKGLKRQDKVKEFYKSSKVFREAVRVKVDESHTYRERLIADGLLDADSKRIRDLELDALLLKAAQVFGSGTAPQIAV</sequence>
<dbReference type="OMA" id="ATMEYIQ"/>
<evidence type="ECO:0000313" key="3">
    <source>
        <dbReference type="EMBL" id="OAQ97618.1"/>
    </source>
</evidence>
<dbReference type="GO" id="GO:0009116">
    <property type="term" value="P:nucleoside metabolic process"/>
    <property type="evidence" value="ECO:0007669"/>
    <property type="project" value="InterPro"/>
</dbReference>
<dbReference type="EMBL" id="LUKN01003302">
    <property type="protein sequence ID" value="OAQ97618.1"/>
    <property type="molecule type" value="Genomic_DNA"/>
</dbReference>
<dbReference type="InterPro" id="IPR002575">
    <property type="entry name" value="Aminoglycoside_PTrfase"/>
</dbReference>
<dbReference type="Proteomes" id="UP000243081">
    <property type="component" value="Unassembled WGS sequence"/>
</dbReference>
<dbReference type="InterPro" id="IPR053137">
    <property type="entry name" value="NLR-like"/>
</dbReference>
<proteinExistence type="predicted"/>
<feature type="region of interest" description="Disordered" evidence="1">
    <location>
        <begin position="385"/>
        <end position="418"/>
    </location>
</feature>
<reference evidence="3 4" key="1">
    <citation type="submission" date="2016-03" db="EMBL/GenBank/DDBJ databases">
        <title>Fine-scale spatial genetic structure of a fungal parasite of coffee scale insects.</title>
        <authorList>
            <person name="Jackson D."/>
            <person name="Zemenick K.A."/>
            <person name="Malloure B."/>
            <person name="Quandt C.A."/>
            <person name="James T.Y."/>
        </authorList>
    </citation>
    <scope>NUCLEOTIDE SEQUENCE [LARGE SCALE GENOMIC DNA]</scope>
    <source>
        <strain evidence="3 4">UM487</strain>
    </source>
</reference>
<protein>
    <recommendedName>
        <fullName evidence="2">Aminoglycoside phosphotransferase domain-containing protein</fullName>
    </recommendedName>
</protein>
<feature type="compositionally biased region" description="Basic and acidic residues" evidence="1">
    <location>
        <begin position="193"/>
        <end position="210"/>
    </location>
</feature>
<gene>
    <name evidence="3" type="ORF">LLEC1_02681</name>
</gene>
<dbReference type="Gene3D" id="3.40.50.1580">
    <property type="entry name" value="Nucleoside phosphorylase domain"/>
    <property type="match status" value="1"/>
</dbReference>
<dbReference type="PANTHER" id="PTHR46082">
    <property type="entry name" value="ATP/GTP-BINDING PROTEIN-RELATED"/>
    <property type="match status" value="1"/>
</dbReference>
<feature type="domain" description="Aminoglycoside phosphotransferase" evidence="2">
    <location>
        <begin position="519"/>
        <end position="745"/>
    </location>
</feature>
<keyword evidence="4" id="KW-1185">Reference proteome</keyword>
<dbReference type="Gene3D" id="3.90.1200.10">
    <property type="match status" value="1"/>
</dbReference>
<evidence type="ECO:0000256" key="1">
    <source>
        <dbReference type="SAM" id="MobiDB-lite"/>
    </source>
</evidence>
<dbReference type="SUPFAM" id="SSF56112">
    <property type="entry name" value="Protein kinase-like (PK-like)"/>
    <property type="match status" value="1"/>
</dbReference>
<dbReference type="OrthoDB" id="1929311at2759"/>
<dbReference type="PANTHER" id="PTHR46082:SF11">
    <property type="entry name" value="AAA+ ATPASE DOMAIN-CONTAINING PROTEIN-RELATED"/>
    <property type="match status" value="1"/>
</dbReference>
<dbReference type="GO" id="GO:0003824">
    <property type="term" value="F:catalytic activity"/>
    <property type="evidence" value="ECO:0007669"/>
    <property type="project" value="InterPro"/>
</dbReference>
<dbReference type="SUPFAM" id="SSF53167">
    <property type="entry name" value="Purine and uridine phosphorylases"/>
    <property type="match status" value="2"/>
</dbReference>
<feature type="compositionally biased region" description="Basic and acidic residues" evidence="1">
    <location>
        <begin position="400"/>
        <end position="411"/>
    </location>
</feature>